<dbReference type="Gene3D" id="1.10.357.10">
    <property type="entry name" value="Tetracycline Repressor, domain 2"/>
    <property type="match status" value="1"/>
</dbReference>
<dbReference type="Pfam" id="PF00440">
    <property type="entry name" value="TetR_N"/>
    <property type="match status" value="1"/>
</dbReference>
<keyword evidence="5" id="KW-1185">Reference proteome</keyword>
<evidence type="ECO:0000313" key="5">
    <source>
        <dbReference type="Proteomes" id="UP000566324"/>
    </source>
</evidence>
<dbReference type="InterPro" id="IPR009057">
    <property type="entry name" value="Homeodomain-like_sf"/>
</dbReference>
<dbReference type="Gene3D" id="1.10.10.60">
    <property type="entry name" value="Homeodomain-like"/>
    <property type="match status" value="1"/>
</dbReference>
<dbReference type="GO" id="GO:0003700">
    <property type="term" value="F:DNA-binding transcription factor activity"/>
    <property type="evidence" value="ECO:0007669"/>
    <property type="project" value="TreeGrafter"/>
</dbReference>
<dbReference type="PANTHER" id="PTHR30055">
    <property type="entry name" value="HTH-TYPE TRANSCRIPTIONAL REGULATOR RUTR"/>
    <property type="match status" value="1"/>
</dbReference>
<reference evidence="4 5" key="1">
    <citation type="submission" date="2020-08" db="EMBL/GenBank/DDBJ databases">
        <title>Genomic Encyclopedia of Type Strains, Phase IV (KMG-IV): sequencing the most valuable type-strain genomes for metagenomic binning, comparative biology and taxonomic classification.</title>
        <authorList>
            <person name="Goeker M."/>
        </authorList>
    </citation>
    <scope>NUCLEOTIDE SEQUENCE [LARGE SCALE GENOMIC DNA]</scope>
    <source>
        <strain evidence="4 5">DSM 17328</strain>
    </source>
</reference>
<organism evidence="4 5">
    <name type="scientific">Sphingosinicella soli</name>
    <dbReference type="NCBI Taxonomy" id="333708"/>
    <lineage>
        <taxon>Bacteria</taxon>
        <taxon>Pseudomonadati</taxon>
        <taxon>Pseudomonadota</taxon>
        <taxon>Alphaproteobacteria</taxon>
        <taxon>Sphingomonadales</taxon>
        <taxon>Sphingosinicellaceae</taxon>
        <taxon>Sphingosinicella</taxon>
    </lineage>
</organism>
<evidence type="ECO:0000256" key="1">
    <source>
        <dbReference type="ARBA" id="ARBA00023125"/>
    </source>
</evidence>
<gene>
    <name evidence="4" type="ORF">GGQ98_001048</name>
</gene>
<dbReference type="Proteomes" id="UP000566324">
    <property type="component" value="Unassembled WGS sequence"/>
</dbReference>
<dbReference type="EMBL" id="JACHNZ010000009">
    <property type="protein sequence ID" value="MBB4631439.1"/>
    <property type="molecule type" value="Genomic_DNA"/>
</dbReference>
<keyword evidence="1 2" id="KW-0238">DNA-binding</keyword>
<dbReference type="Pfam" id="PF14246">
    <property type="entry name" value="TetR_C_7"/>
    <property type="match status" value="1"/>
</dbReference>
<protein>
    <submittedName>
        <fullName evidence="4">AcrR family transcriptional regulator</fullName>
    </submittedName>
</protein>
<dbReference type="PANTHER" id="PTHR30055:SF146">
    <property type="entry name" value="HTH-TYPE TRANSCRIPTIONAL DUAL REGULATOR CECR"/>
    <property type="match status" value="1"/>
</dbReference>
<dbReference type="SUPFAM" id="SSF46689">
    <property type="entry name" value="Homeodomain-like"/>
    <property type="match status" value="1"/>
</dbReference>
<dbReference type="InterPro" id="IPR001647">
    <property type="entry name" value="HTH_TetR"/>
</dbReference>
<dbReference type="PRINTS" id="PR00455">
    <property type="entry name" value="HTHTETR"/>
</dbReference>
<dbReference type="GO" id="GO:0000976">
    <property type="term" value="F:transcription cis-regulatory region binding"/>
    <property type="evidence" value="ECO:0007669"/>
    <property type="project" value="TreeGrafter"/>
</dbReference>
<comment type="caution">
    <text evidence="4">The sequence shown here is derived from an EMBL/GenBank/DDBJ whole genome shotgun (WGS) entry which is preliminary data.</text>
</comment>
<feature type="DNA-binding region" description="H-T-H motif" evidence="2">
    <location>
        <begin position="43"/>
        <end position="62"/>
    </location>
</feature>
<feature type="domain" description="HTH tetR-type" evidence="3">
    <location>
        <begin position="20"/>
        <end position="80"/>
    </location>
</feature>
<evidence type="ECO:0000313" key="4">
    <source>
        <dbReference type="EMBL" id="MBB4631439.1"/>
    </source>
</evidence>
<dbReference type="PROSITE" id="PS50977">
    <property type="entry name" value="HTH_TETR_2"/>
    <property type="match status" value="1"/>
</dbReference>
<evidence type="ECO:0000259" key="3">
    <source>
        <dbReference type="PROSITE" id="PS50977"/>
    </source>
</evidence>
<dbReference type="SUPFAM" id="SSF48498">
    <property type="entry name" value="Tetracyclin repressor-like, C-terminal domain"/>
    <property type="match status" value="1"/>
</dbReference>
<dbReference type="InterPro" id="IPR039536">
    <property type="entry name" value="TetR_C_Proteobacteria"/>
</dbReference>
<dbReference type="AlphaFoldDB" id="A0A7W7B068"/>
<name>A0A7W7B068_9SPHN</name>
<accession>A0A7W7B068</accession>
<dbReference type="InterPro" id="IPR036271">
    <property type="entry name" value="Tet_transcr_reg_TetR-rel_C_sf"/>
</dbReference>
<dbReference type="InterPro" id="IPR050109">
    <property type="entry name" value="HTH-type_TetR-like_transc_reg"/>
</dbReference>
<evidence type="ECO:0000256" key="2">
    <source>
        <dbReference type="PROSITE-ProRule" id="PRU00335"/>
    </source>
</evidence>
<proteinExistence type="predicted"/>
<sequence length="229" mass="25726">MNVEPEQLDAPRMTQDERRTIRRQAILDAAEALFLENGYPFVSLSAIVQQSGGSLATIYQMFGNKQGLLRAVVDRSSDESLKELETLFTSKQSPRRILEAFAVGYLAFVASPRAIAFLRLVIAESLTDPAFGAAFDRDMQTRFVARMATLFERWNTERRARIDRPWQAAELYFAILMCNVPVRSLLGKPPGGTSREDIIWRLACFLDHFGFEDDAPSVGAQSARSQTRA</sequence>
<dbReference type="RefSeq" id="WP_184066153.1">
    <property type="nucleotide sequence ID" value="NZ_JACHNZ010000009.1"/>
</dbReference>